<feature type="transmembrane region" description="Helical" evidence="9">
    <location>
        <begin position="252"/>
        <end position="272"/>
    </location>
</feature>
<feature type="compositionally biased region" description="Basic and acidic residues" evidence="8">
    <location>
        <begin position="10"/>
        <end position="20"/>
    </location>
</feature>
<feature type="compositionally biased region" description="Basic residues" evidence="8">
    <location>
        <begin position="310"/>
        <end position="324"/>
    </location>
</feature>
<proteinExistence type="inferred from homology"/>
<feature type="transmembrane region" description="Helical" evidence="9">
    <location>
        <begin position="177"/>
        <end position="206"/>
    </location>
</feature>
<feature type="region of interest" description="Disordered" evidence="8">
    <location>
        <begin position="1"/>
        <end position="20"/>
    </location>
</feature>
<dbReference type="RefSeq" id="WP_284284936.1">
    <property type="nucleotide sequence ID" value="NZ_BSUJ01000001.1"/>
</dbReference>
<accession>A0ABQ6HT04</accession>
<evidence type="ECO:0008006" key="12">
    <source>
        <dbReference type="Google" id="ProtNLM"/>
    </source>
</evidence>
<dbReference type="EMBL" id="BSUJ01000001">
    <property type="protein sequence ID" value="GMA21609.1"/>
    <property type="molecule type" value="Genomic_DNA"/>
</dbReference>
<evidence type="ECO:0000256" key="2">
    <source>
        <dbReference type="ARBA" id="ARBA00022475"/>
    </source>
</evidence>
<gene>
    <name evidence="10" type="ORF">GCM10025862_36300</name>
</gene>
<feature type="transmembrane region" description="Helical" evidence="9">
    <location>
        <begin position="212"/>
        <end position="240"/>
    </location>
</feature>
<evidence type="ECO:0000313" key="10">
    <source>
        <dbReference type="EMBL" id="GMA21609.1"/>
    </source>
</evidence>
<keyword evidence="3" id="KW-0808">Transferase</keyword>
<feature type="transmembrane region" description="Helical" evidence="9">
    <location>
        <begin position="143"/>
        <end position="165"/>
    </location>
</feature>
<evidence type="ECO:0000256" key="3">
    <source>
        <dbReference type="ARBA" id="ARBA00022679"/>
    </source>
</evidence>
<keyword evidence="5 9" id="KW-1133">Transmembrane helix</keyword>
<feature type="compositionally biased region" description="Basic and acidic residues" evidence="8">
    <location>
        <begin position="325"/>
        <end position="347"/>
    </location>
</feature>
<evidence type="ECO:0000256" key="8">
    <source>
        <dbReference type="SAM" id="MobiDB-lite"/>
    </source>
</evidence>
<dbReference type="Proteomes" id="UP001157109">
    <property type="component" value="Unassembled WGS sequence"/>
</dbReference>
<comment type="caution">
    <text evidence="10">The sequence shown here is derived from an EMBL/GenBank/DDBJ whole genome shotgun (WGS) entry which is preliminary data.</text>
</comment>
<evidence type="ECO:0000256" key="6">
    <source>
        <dbReference type="ARBA" id="ARBA00023136"/>
    </source>
</evidence>
<dbReference type="Pfam" id="PF09594">
    <property type="entry name" value="GT87"/>
    <property type="match status" value="1"/>
</dbReference>
<feature type="region of interest" description="Disordered" evidence="8">
    <location>
        <begin position="410"/>
        <end position="434"/>
    </location>
</feature>
<protein>
    <recommendedName>
        <fullName evidence="12">DUF2029 domain-containing protein</fullName>
    </recommendedName>
</protein>
<evidence type="ECO:0000256" key="5">
    <source>
        <dbReference type="ARBA" id="ARBA00022989"/>
    </source>
</evidence>
<evidence type="ECO:0000313" key="11">
    <source>
        <dbReference type="Proteomes" id="UP001157109"/>
    </source>
</evidence>
<reference evidence="11" key="1">
    <citation type="journal article" date="2019" name="Int. J. Syst. Evol. Microbiol.">
        <title>The Global Catalogue of Microorganisms (GCM) 10K type strain sequencing project: providing services to taxonomists for standard genome sequencing and annotation.</title>
        <authorList>
            <consortium name="The Broad Institute Genomics Platform"/>
            <consortium name="The Broad Institute Genome Sequencing Center for Infectious Disease"/>
            <person name="Wu L."/>
            <person name="Ma J."/>
        </authorList>
    </citation>
    <scope>NUCLEOTIDE SEQUENCE [LARGE SCALE GENOMIC DNA]</scope>
    <source>
        <strain evidence="11">NBRC 105830</strain>
    </source>
</reference>
<feature type="region of interest" description="Disordered" evidence="8">
    <location>
        <begin position="301"/>
        <end position="354"/>
    </location>
</feature>
<evidence type="ECO:0000256" key="7">
    <source>
        <dbReference type="ARBA" id="ARBA00024033"/>
    </source>
</evidence>
<keyword evidence="11" id="KW-1185">Reference proteome</keyword>
<comment type="similarity">
    <text evidence="7">Belongs to the glycosyltransferase 87 family.</text>
</comment>
<evidence type="ECO:0000256" key="1">
    <source>
        <dbReference type="ARBA" id="ARBA00004651"/>
    </source>
</evidence>
<evidence type="ECO:0000256" key="9">
    <source>
        <dbReference type="SAM" id="Phobius"/>
    </source>
</evidence>
<keyword evidence="4 9" id="KW-0812">Transmembrane</keyword>
<name>A0ABQ6HT04_9MICO</name>
<organism evidence="10 11">
    <name type="scientific">Arsenicicoccus piscis</name>
    <dbReference type="NCBI Taxonomy" id="673954"/>
    <lineage>
        <taxon>Bacteria</taxon>
        <taxon>Bacillati</taxon>
        <taxon>Actinomycetota</taxon>
        <taxon>Actinomycetes</taxon>
        <taxon>Micrococcales</taxon>
        <taxon>Intrasporangiaceae</taxon>
        <taxon>Arsenicicoccus</taxon>
    </lineage>
</organism>
<comment type="subcellular location">
    <subcellularLocation>
        <location evidence="1">Cell membrane</location>
        <topology evidence="1">Multi-pass membrane protein</topology>
    </subcellularLocation>
</comment>
<feature type="compositionally biased region" description="Basic residues" evidence="8">
    <location>
        <begin position="410"/>
        <end position="431"/>
    </location>
</feature>
<sequence length="483" mass="51160">MSSSTRAPRRVVDPTRPRVPSREDGVVAWMSEVAGGRVGDYAAIGRASLPTILWFLSTAVTAMVAGSVLLRGHCVNQGWTSPDQFWHACYSDVPVVYQSSGLAAGGWPYGADVSLNQPVVTGLAAWAVGQLVPPTSPATAATAYFGLWSGLTVVLLVVLVCALATTRPRTPWVTAHLALSPVLLPAALASFEIVAVALAGFGLVAWARRRPMLAGVLFGLATLGRLYALFLVLAIIATSLRTGRTQALTRMLLALTLTAVVVLGASMLLAGGSPPGLRVLARQRRGLRLAVAAAVDHRGEPARAGLDRGGRHRLARRRRRRHPVRAVDRPAARDRRGRPRDAGRLEPARQGAAHPDLAVAVPAARTGRCAVALPPDLGGHRAGLLRGRVALHRSAVRRQPRAARAVVRRARARPARRLGHARRRRGPHRPRSAPVRAVAPDPIVALTTVGARPAPGLDASTVDPDELAGPLRGAPDHVVVRLV</sequence>
<feature type="transmembrane region" description="Helical" evidence="9">
    <location>
        <begin position="52"/>
        <end position="70"/>
    </location>
</feature>
<keyword evidence="2" id="KW-1003">Cell membrane</keyword>
<keyword evidence="6 9" id="KW-0472">Membrane</keyword>
<dbReference type="InterPro" id="IPR018584">
    <property type="entry name" value="GT87"/>
</dbReference>
<evidence type="ECO:0000256" key="4">
    <source>
        <dbReference type="ARBA" id="ARBA00022692"/>
    </source>
</evidence>